<dbReference type="EMBL" id="KN121427">
    <property type="protein sequence ID" value="KFO36424.1"/>
    <property type="molecule type" value="Genomic_DNA"/>
</dbReference>
<sequence>MARLQRAAQKAPLTLEEPWVTIVWQVMLHLNYVNSFSRARSDVFVHGSQAHWISLQCPVLSLHEFWLISRPLQPPQDTPLDSLRVSRLFTGAQHGPTSCPGLA</sequence>
<reference evidence="1 2" key="1">
    <citation type="submission" date="2013-11" db="EMBL/GenBank/DDBJ databases">
        <title>The Damaraland mole rat (Fukomys damarensis) genome and evolution of African mole rats.</title>
        <authorList>
            <person name="Gladyshev V.N."/>
            <person name="Fang X."/>
        </authorList>
    </citation>
    <scope>NUCLEOTIDE SEQUENCE [LARGE SCALE GENOMIC DNA]</scope>
    <source>
        <tissue evidence="1">Liver</tissue>
    </source>
</reference>
<gene>
    <name evidence="1" type="ORF">H920_02173</name>
</gene>
<proteinExistence type="predicted"/>
<organism evidence="1 2">
    <name type="scientific">Fukomys damarensis</name>
    <name type="common">Damaraland mole rat</name>
    <name type="synonym">Cryptomys damarensis</name>
    <dbReference type="NCBI Taxonomy" id="885580"/>
    <lineage>
        <taxon>Eukaryota</taxon>
        <taxon>Metazoa</taxon>
        <taxon>Chordata</taxon>
        <taxon>Craniata</taxon>
        <taxon>Vertebrata</taxon>
        <taxon>Euteleostomi</taxon>
        <taxon>Mammalia</taxon>
        <taxon>Eutheria</taxon>
        <taxon>Euarchontoglires</taxon>
        <taxon>Glires</taxon>
        <taxon>Rodentia</taxon>
        <taxon>Hystricomorpha</taxon>
        <taxon>Bathyergidae</taxon>
        <taxon>Fukomys</taxon>
    </lineage>
</organism>
<accession>A0A091DWA9</accession>
<evidence type="ECO:0000313" key="2">
    <source>
        <dbReference type="Proteomes" id="UP000028990"/>
    </source>
</evidence>
<dbReference type="AlphaFoldDB" id="A0A091DWA9"/>
<protein>
    <submittedName>
        <fullName evidence="1">Uncharacterized protein</fullName>
    </submittedName>
</protein>
<keyword evidence="2" id="KW-1185">Reference proteome</keyword>
<evidence type="ECO:0000313" key="1">
    <source>
        <dbReference type="EMBL" id="KFO36424.1"/>
    </source>
</evidence>
<name>A0A091DWA9_FUKDA</name>
<dbReference type="Proteomes" id="UP000028990">
    <property type="component" value="Unassembled WGS sequence"/>
</dbReference>